<dbReference type="EMBL" id="JSUQ01000046">
    <property type="protein sequence ID" value="KHQ49717.1"/>
    <property type="molecule type" value="Genomic_DNA"/>
</dbReference>
<evidence type="ECO:0000313" key="1">
    <source>
        <dbReference type="EMBL" id="KHQ49717.1"/>
    </source>
</evidence>
<gene>
    <name evidence="1" type="ORF">OA50_05734</name>
</gene>
<keyword evidence="2" id="KW-1185">Reference proteome</keyword>
<dbReference type="Proteomes" id="UP000030960">
    <property type="component" value="Unassembled WGS sequence"/>
</dbReference>
<evidence type="ECO:0000313" key="2">
    <source>
        <dbReference type="Proteomes" id="UP000030960"/>
    </source>
</evidence>
<proteinExistence type="predicted"/>
<reference evidence="1 2" key="1">
    <citation type="submission" date="2014-10" db="EMBL/GenBank/DDBJ databases">
        <title>Genome sequence of Ponticoccus sp. strain UMTAT08 isolated from clonal culture of toxic dinoflagellate Alexandrium tamiyavanichii.</title>
        <authorList>
            <person name="Gan H.Y."/>
            <person name="Muhd D.-D."/>
            <person name="Mohd Noor M.E."/>
            <person name="Yeong Y.S."/>
            <person name="Usup G."/>
        </authorList>
    </citation>
    <scope>NUCLEOTIDE SEQUENCE [LARGE SCALE GENOMIC DNA]</scope>
    <source>
        <strain evidence="1 2">UMTAT08</strain>
    </source>
</reference>
<sequence length="100" mass="10798">MPSTSDSLQPYLLSNFDLVTLSLTLIAGKGSWPSRTSWYRRLTPVVVSSDTPMIWSRVLVNQPGLAAMRFLICALMTSSSSEVGTAMMSSPASARAPSRT</sequence>
<comment type="caution">
    <text evidence="1">The sequence shown here is derived from an EMBL/GenBank/DDBJ whole genome shotgun (WGS) entry which is preliminary data.</text>
</comment>
<protein>
    <submittedName>
        <fullName evidence="1">Uncharacterized protein</fullName>
    </submittedName>
</protein>
<name>A0A0B3RPH7_9RHOB</name>
<accession>A0A0B3RPH7</accession>
<dbReference type="AlphaFoldDB" id="A0A0B3RPH7"/>
<organism evidence="1 2">
    <name type="scientific">Mameliella alba</name>
    <dbReference type="NCBI Taxonomy" id="561184"/>
    <lineage>
        <taxon>Bacteria</taxon>
        <taxon>Pseudomonadati</taxon>
        <taxon>Pseudomonadota</taxon>
        <taxon>Alphaproteobacteria</taxon>
        <taxon>Rhodobacterales</taxon>
        <taxon>Roseobacteraceae</taxon>
        <taxon>Mameliella</taxon>
    </lineage>
</organism>